<dbReference type="PANTHER" id="PTHR43498">
    <property type="entry name" value="FERREDOXIN:COB-COM HETERODISULFIDE REDUCTASE SUBUNIT A"/>
    <property type="match status" value="1"/>
</dbReference>
<proteinExistence type="predicted"/>
<protein>
    <recommendedName>
        <fullName evidence="7">FAD dependent oxidoreductase domain-containing protein</fullName>
    </recommendedName>
</protein>
<evidence type="ECO:0000256" key="3">
    <source>
        <dbReference type="ARBA" id="ARBA00023004"/>
    </source>
</evidence>
<dbReference type="VEuPathDB" id="FungiDB:ASPGLDRAFT_49832"/>
<keyword evidence="4" id="KW-0411">Iron-sulfur</keyword>
<evidence type="ECO:0000313" key="5">
    <source>
        <dbReference type="EMBL" id="OJJ81858.1"/>
    </source>
</evidence>
<organism evidence="5 6">
    <name type="scientific">Aspergillus glaucus CBS 516.65</name>
    <dbReference type="NCBI Taxonomy" id="1160497"/>
    <lineage>
        <taxon>Eukaryota</taxon>
        <taxon>Fungi</taxon>
        <taxon>Dikarya</taxon>
        <taxon>Ascomycota</taxon>
        <taxon>Pezizomycotina</taxon>
        <taxon>Eurotiomycetes</taxon>
        <taxon>Eurotiomycetidae</taxon>
        <taxon>Eurotiales</taxon>
        <taxon>Aspergillaceae</taxon>
        <taxon>Aspergillus</taxon>
        <taxon>Aspergillus subgen. Aspergillus</taxon>
    </lineage>
</organism>
<evidence type="ECO:0008006" key="7">
    <source>
        <dbReference type="Google" id="ProtNLM"/>
    </source>
</evidence>
<dbReference type="EMBL" id="KV878904">
    <property type="protein sequence ID" value="OJJ81858.1"/>
    <property type="molecule type" value="Genomic_DNA"/>
</dbReference>
<dbReference type="GO" id="GO:0016491">
    <property type="term" value="F:oxidoreductase activity"/>
    <property type="evidence" value="ECO:0007669"/>
    <property type="project" value="UniProtKB-KW"/>
</dbReference>
<dbReference type="GO" id="GO:0046872">
    <property type="term" value="F:metal ion binding"/>
    <property type="evidence" value="ECO:0007669"/>
    <property type="project" value="UniProtKB-KW"/>
</dbReference>
<evidence type="ECO:0000256" key="1">
    <source>
        <dbReference type="ARBA" id="ARBA00022723"/>
    </source>
</evidence>
<dbReference type="PANTHER" id="PTHR43498:SF1">
    <property type="entry name" value="COB--COM HETERODISULFIDE REDUCTASE IRON-SULFUR SUBUNIT A"/>
    <property type="match status" value="1"/>
</dbReference>
<dbReference type="RefSeq" id="XP_022398556.1">
    <property type="nucleotide sequence ID" value="XM_022547181.1"/>
</dbReference>
<name>A0A1L9VD40_ASPGL</name>
<evidence type="ECO:0000313" key="6">
    <source>
        <dbReference type="Proteomes" id="UP000184300"/>
    </source>
</evidence>
<keyword evidence="3" id="KW-0408">Iron</keyword>
<sequence length="272" mass="30750">MYHGNTLFFRTPMADAPISFPTVPWATEVAKDFSDLRGQLTKPGIENGPGPMVVPPDPSIRRRMKGPLTHFWEYGQWLDPYAQGEHIRDHLLRAIYGTFSNIKIMDPENYTNLELEWVACVPAQGEFCRYKGDYVLTETDIRNHRNFHDAVVQNDGAFCLHYPGNDKYDFRLKYWEWNERDRKPCGIPFRCLYSVNVPNLIMAGKHISVTHVAGSNTKFMGNGEQHAIATAAAAHLCRKYSTTPRGVYEGHLRELGAITAAMTGAGNSNSKL</sequence>
<keyword evidence="2" id="KW-0560">Oxidoreductase</keyword>
<keyword evidence="1" id="KW-0479">Metal-binding</keyword>
<evidence type="ECO:0000256" key="2">
    <source>
        <dbReference type="ARBA" id="ARBA00023002"/>
    </source>
</evidence>
<dbReference type="AlphaFoldDB" id="A0A1L9VD40"/>
<keyword evidence="6" id="KW-1185">Reference proteome</keyword>
<dbReference type="InterPro" id="IPR039650">
    <property type="entry name" value="HdrA-like"/>
</dbReference>
<dbReference type="Proteomes" id="UP000184300">
    <property type="component" value="Unassembled WGS sequence"/>
</dbReference>
<dbReference type="OrthoDB" id="6612291at2759"/>
<dbReference type="GeneID" id="34463442"/>
<accession>A0A1L9VD40</accession>
<evidence type="ECO:0000256" key="4">
    <source>
        <dbReference type="ARBA" id="ARBA00023014"/>
    </source>
</evidence>
<reference evidence="6" key="1">
    <citation type="journal article" date="2017" name="Genome Biol.">
        <title>Comparative genomics reveals high biological diversity and specific adaptations in the industrially and medically important fungal genus Aspergillus.</title>
        <authorList>
            <person name="de Vries R.P."/>
            <person name="Riley R."/>
            <person name="Wiebenga A."/>
            <person name="Aguilar-Osorio G."/>
            <person name="Amillis S."/>
            <person name="Uchima C.A."/>
            <person name="Anderluh G."/>
            <person name="Asadollahi M."/>
            <person name="Askin M."/>
            <person name="Barry K."/>
            <person name="Battaglia E."/>
            <person name="Bayram O."/>
            <person name="Benocci T."/>
            <person name="Braus-Stromeyer S.A."/>
            <person name="Caldana C."/>
            <person name="Canovas D."/>
            <person name="Cerqueira G.C."/>
            <person name="Chen F."/>
            <person name="Chen W."/>
            <person name="Choi C."/>
            <person name="Clum A."/>
            <person name="Dos Santos R.A."/>
            <person name="Damasio A.R."/>
            <person name="Diallinas G."/>
            <person name="Emri T."/>
            <person name="Fekete E."/>
            <person name="Flipphi M."/>
            <person name="Freyberg S."/>
            <person name="Gallo A."/>
            <person name="Gournas C."/>
            <person name="Habgood R."/>
            <person name="Hainaut M."/>
            <person name="Harispe M.L."/>
            <person name="Henrissat B."/>
            <person name="Hilden K.S."/>
            <person name="Hope R."/>
            <person name="Hossain A."/>
            <person name="Karabika E."/>
            <person name="Karaffa L."/>
            <person name="Karanyi Z."/>
            <person name="Krasevec N."/>
            <person name="Kuo A."/>
            <person name="Kusch H."/>
            <person name="LaButti K."/>
            <person name="Lagendijk E.L."/>
            <person name="Lapidus A."/>
            <person name="Levasseur A."/>
            <person name="Lindquist E."/>
            <person name="Lipzen A."/>
            <person name="Logrieco A.F."/>
            <person name="MacCabe A."/>
            <person name="Maekelae M.R."/>
            <person name="Malavazi I."/>
            <person name="Melin P."/>
            <person name="Meyer V."/>
            <person name="Mielnichuk N."/>
            <person name="Miskei M."/>
            <person name="Molnar A.P."/>
            <person name="Mule G."/>
            <person name="Ngan C.Y."/>
            <person name="Orejas M."/>
            <person name="Orosz E."/>
            <person name="Ouedraogo J.P."/>
            <person name="Overkamp K.M."/>
            <person name="Park H.-S."/>
            <person name="Perrone G."/>
            <person name="Piumi F."/>
            <person name="Punt P.J."/>
            <person name="Ram A.F."/>
            <person name="Ramon A."/>
            <person name="Rauscher S."/>
            <person name="Record E."/>
            <person name="Riano-Pachon D.M."/>
            <person name="Robert V."/>
            <person name="Roehrig J."/>
            <person name="Ruller R."/>
            <person name="Salamov A."/>
            <person name="Salih N.S."/>
            <person name="Samson R.A."/>
            <person name="Sandor E."/>
            <person name="Sanguinetti M."/>
            <person name="Schuetze T."/>
            <person name="Sepcic K."/>
            <person name="Shelest E."/>
            <person name="Sherlock G."/>
            <person name="Sophianopoulou V."/>
            <person name="Squina F.M."/>
            <person name="Sun H."/>
            <person name="Susca A."/>
            <person name="Todd R.B."/>
            <person name="Tsang A."/>
            <person name="Unkles S.E."/>
            <person name="van de Wiele N."/>
            <person name="van Rossen-Uffink D."/>
            <person name="Oliveira J.V."/>
            <person name="Vesth T.C."/>
            <person name="Visser J."/>
            <person name="Yu J.-H."/>
            <person name="Zhou M."/>
            <person name="Andersen M.R."/>
            <person name="Archer D.B."/>
            <person name="Baker S.E."/>
            <person name="Benoit I."/>
            <person name="Brakhage A.A."/>
            <person name="Braus G.H."/>
            <person name="Fischer R."/>
            <person name="Frisvad J.C."/>
            <person name="Goldman G.H."/>
            <person name="Houbraken J."/>
            <person name="Oakley B."/>
            <person name="Pocsi I."/>
            <person name="Scazzocchio C."/>
            <person name="Seiboth B."/>
            <person name="vanKuyk P.A."/>
            <person name="Wortman J."/>
            <person name="Dyer P.S."/>
            <person name="Grigoriev I.V."/>
        </authorList>
    </citation>
    <scope>NUCLEOTIDE SEQUENCE [LARGE SCALE GENOMIC DNA]</scope>
    <source>
        <strain evidence="6">CBS 516.65</strain>
    </source>
</reference>
<dbReference type="GO" id="GO:0051536">
    <property type="term" value="F:iron-sulfur cluster binding"/>
    <property type="evidence" value="ECO:0007669"/>
    <property type="project" value="UniProtKB-KW"/>
</dbReference>
<dbReference type="Pfam" id="PF12831">
    <property type="entry name" value="FAD_oxidored"/>
    <property type="match status" value="1"/>
</dbReference>
<gene>
    <name evidence="5" type="ORF">ASPGLDRAFT_49832</name>
</gene>